<dbReference type="InterPro" id="IPR013549">
    <property type="entry name" value="DUF1731"/>
</dbReference>
<evidence type="ECO:0008006" key="6">
    <source>
        <dbReference type="Google" id="ProtNLM"/>
    </source>
</evidence>
<dbReference type="Proteomes" id="UP000192756">
    <property type="component" value="Unassembled WGS sequence"/>
</dbReference>
<dbReference type="AlphaFoldDB" id="A0A1W2BY61"/>
<dbReference type="SUPFAM" id="SSF51735">
    <property type="entry name" value="NAD(P)-binding Rossmann-fold domains"/>
    <property type="match status" value="1"/>
</dbReference>
<reference evidence="5" key="1">
    <citation type="submission" date="2017-04" db="EMBL/GenBank/DDBJ databases">
        <authorList>
            <person name="Varghese N."/>
            <person name="Submissions S."/>
        </authorList>
    </citation>
    <scope>NUCLEOTIDE SEQUENCE [LARGE SCALE GENOMIC DNA]</scope>
    <source>
        <strain evidence="5">DSM 12126</strain>
    </source>
</reference>
<feature type="domain" description="NAD-dependent epimerase/dehydratase" evidence="2">
    <location>
        <begin position="5"/>
        <end position="224"/>
    </location>
</feature>
<name>A0A1W2BY61_9SPHI</name>
<dbReference type="STRING" id="151894.SAMN04488524_2736"/>
<protein>
    <recommendedName>
        <fullName evidence="6">TIGR01777 family protein</fullName>
    </recommendedName>
</protein>
<accession>A0A1W2BY61</accession>
<evidence type="ECO:0000256" key="1">
    <source>
        <dbReference type="ARBA" id="ARBA00009353"/>
    </source>
</evidence>
<feature type="domain" description="DUF1731" evidence="3">
    <location>
        <begin position="253"/>
        <end position="299"/>
    </location>
</feature>
<dbReference type="InterPro" id="IPR001509">
    <property type="entry name" value="Epimerase_deHydtase"/>
</dbReference>
<dbReference type="InterPro" id="IPR010099">
    <property type="entry name" value="SDR39U1"/>
</dbReference>
<dbReference type="InterPro" id="IPR036291">
    <property type="entry name" value="NAD(P)-bd_dom_sf"/>
</dbReference>
<sequence length="302" mass="33354">MGKHILITGATGMIGKKLISILLKSGHEVSVLSRKQKKIPGVKVFLWDVYHHKIDQECMSGTDTIIHLAGENIAAQKWSPKRKQQIIDSRVLSTQLLYQTIKETKAPVSSFISASAVGYYGDCGDEILTEESPSGYGFMAECCQAWEQAVDKGKQLGIRIVKLRIGVILAAKEGVLASLEKPIRFFAGAALGSGKQWIPWIHIDDIVAMLVYALTQHTLSGAYNACAPFPVTNKTLTRAIAKKLHRPVWPFNVPEKVLKFILGEMSDVVFLSTNTSAEKILETDFKFKYTQLNDALTDIYGA</sequence>
<gene>
    <name evidence="4" type="ORF">SAMN04488524_2736</name>
</gene>
<evidence type="ECO:0000313" key="4">
    <source>
        <dbReference type="EMBL" id="SMC77716.1"/>
    </source>
</evidence>
<evidence type="ECO:0000313" key="5">
    <source>
        <dbReference type="Proteomes" id="UP000192756"/>
    </source>
</evidence>
<evidence type="ECO:0000259" key="2">
    <source>
        <dbReference type="Pfam" id="PF01370"/>
    </source>
</evidence>
<dbReference type="RefSeq" id="WP_084239375.1">
    <property type="nucleotide sequence ID" value="NZ_FWXT01000001.1"/>
</dbReference>
<dbReference type="NCBIfam" id="TIGR01777">
    <property type="entry name" value="yfcH"/>
    <property type="match status" value="1"/>
</dbReference>
<dbReference type="OrthoDB" id="9801773at2"/>
<dbReference type="Pfam" id="PF08338">
    <property type="entry name" value="DUF1731"/>
    <property type="match status" value="1"/>
</dbReference>
<dbReference type="Gene3D" id="3.40.50.720">
    <property type="entry name" value="NAD(P)-binding Rossmann-like Domain"/>
    <property type="match status" value="1"/>
</dbReference>
<keyword evidence="5" id="KW-1185">Reference proteome</keyword>
<dbReference type="PANTHER" id="PTHR11092:SF0">
    <property type="entry name" value="EPIMERASE FAMILY PROTEIN SDR39U1"/>
    <property type="match status" value="1"/>
</dbReference>
<comment type="similarity">
    <text evidence="1">Belongs to the NAD(P)-dependent epimerase/dehydratase family. SDR39U1 subfamily.</text>
</comment>
<proteinExistence type="inferred from homology"/>
<evidence type="ECO:0000259" key="3">
    <source>
        <dbReference type="Pfam" id="PF08338"/>
    </source>
</evidence>
<dbReference type="EMBL" id="FWXT01000001">
    <property type="protein sequence ID" value="SMC77716.1"/>
    <property type="molecule type" value="Genomic_DNA"/>
</dbReference>
<dbReference type="PANTHER" id="PTHR11092">
    <property type="entry name" value="SUGAR NUCLEOTIDE EPIMERASE RELATED"/>
    <property type="match status" value="1"/>
</dbReference>
<dbReference type="Pfam" id="PF01370">
    <property type="entry name" value="Epimerase"/>
    <property type="match status" value="1"/>
</dbReference>
<organism evidence="4 5">
    <name type="scientific">Pedobacter africanus</name>
    <dbReference type="NCBI Taxonomy" id="151894"/>
    <lineage>
        <taxon>Bacteria</taxon>
        <taxon>Pseudomonadati</taxon>
        <taxon>Bacteroidota</taxon>
        <taxon>Sphingobacteriia</taxon>
        <taxon>Sphingobacteriales</taxon>
        <taxon>Sphingobacteriaceae</taxon>
        <taxon>Pedobacter</taxon>
    </lineage>
</organism>